<evidence type="ECO:0000313" key="15">
    <source>
        <dbReference type="EMBL" id="PWZ77110.1"/>
    </source>
</evidence>
<evidence type="ECO:0000256" key="1">
    <source>
        <dbReference type="ARBA" id="ARBA00004651"/>
    </source>
</evidence>
<feature type="transmembrane region" description="Helical" evidence="13">
    <location>
        <begin position="95"/>
        <end position="123"/>
    </location>
</feature>
<dbReference type="AlphaFoldDB" id="A0A161WHJ4"/>
<dbReference type="OMA" id="WRHEMIV"/>
<keyword evidence="3" id="KW-1003">Cell membrane</keyword>
<dbReference type="EMBL" id="QEIT01000006">
    <property type="protein sequence ID" value="PWZ77110.1"/>
    <property type="molecule type" value="Genomic_DNA"/>
</dbReference>
<comment type="subcellular location">
    <subcellularLocation>
        <location evidence="1 13">Cell membrane</location>
        <topology evidence="1 13">Multi-pass membrane protein</topology>
    </subcellularLocation>
</comment>
<dbReference type="GO" id="GO:0005886">
    <property type="term" value="C:plasma membrane"/>
    <property type="evidence" value="ECO:0007669"/>
    <property type="project" value="UniProtKB-SubCell"/>
</dbReference>
<dbReference type="SUPFAM" id="SSF161098">
    <property type="entry name" value="MetI-like"/>
    <property type="match status" value="1"/>
</dbReference>
<dbReference type="InterPro" id="IPR050045">
    <property type="entry name" value="Opp2B"/>
</dbReference>
<protein>
    <recommendedName>
        <fullName evidence="12">Nickel import system permease protein NikB</fullName>
    </recommendedName>
</protein>
<keyword evidence="9 13" id="KW-0472">Membrane</keyword>
<dbReference type="InterPro" id="IPR000515">
    <property type="entry name" value="MetI-like"/>
</dbReference>
<dbReference type="InterPro" id="IPR045621">
    <property type="entry name" value="BPD_transp_1_N"/>
</dbReference>
<feature type="transmembrane region" description="Helical" evidence="13">
    <location>
        <begin position="231"/>
        <end position="257"/>
    </location>
</feature>
<evidence type="ECO:0000256" key="7">
    <source>
        <dbReference type="ARBA" id="ARBA00023065"/>
    </source>
</evidence>
<evidence type="ECO:0000256" key="8">
    <source>
        <dbReference type="ARBA" id="ARBA00023112"/>
    </source>
</evidence>
<evidence type="ECO:0000256" key="12">
    <source>
        <dbReference type="ARBA" id="ARBA00044774"/>
    </source>
</evidence>
<keyword evidence="7" id="KW-0406">Ion transport</keyword>
<feature type="transmembrane region" description="Helical" evidence="13">
    <location>
        <begin position="135"/>
        <end position="163"/>
    </location>
</feature>
<evidence type="ECO:0000256" key="2">
    <source>
        <dbReference type="ARBA" id="ARBA00022448"/>
    </source>
</evidence>
<keyword evidence="4" id="KW-0533">Nickel</keyword>
<dbReference type="PANTHER" id="PTHR43163:SF6">
    <property type="entry name" value="DIPEPTIDE TRANSPORT SYSTEM PERMEASE PROTEIN DPPB-RELATED"/>
    <property type="match status" value="1"/>
</dbReference>
<evidence type="ECO:0000256" key="4">
    <source>
        <dbReference type="ARBA" id="ARBA00022596"/>
    </source>
</evidence>
<accession>A0A161WHJ4</accession>
<feature type="transmembrane region" description="Helical" evidence="13">
    <location>
        <begin position="277"/>
        <end position="303"/>
    </location>
</feature>
<feature type="domain" description="ABC transmembrane type-1" evidence="14">
    <location>
        <begin position="99"/>
        <end position="296"/>
    </location>
</feature>
<dbReference type="CDD" id="cd06261">
    <property type="entry name" value="TM_PBP2"/>
    <property type="match status" value="1"/>
</dbReference>
<evidence type="ECO:0000313" key="16">
    <source>
        <dbReference type="Proteomes" id="UP000246800"/>
    </source>
</evidence>
<organism evidence="15 16">
    <name type="scientific">Staphylococcus pseudintermedius</name>
    <dbReference type="NCBI Taxonomy" id="283734"/>
    <lineage>
        <taxon>Bacteria</taxon>
        <taxon>Bacillati</taxon>
        <taxon>Bacillota</taxon>
        <taxon>Bacilli</taxon>
        <taxon>Bacillales</taxon>
        <taxon>Staphylococcaceae</taxon>
        <taxon>Staphylococcus</taxon>
        <taxon>Staphylococcus intermedius group</taxon>
    </lineage>
</organism>
<sequence length="328" mass="36476">MQIKRFVRAFVKMIIILWVLSTITFILMKSTPGDPVNQILHVGESNISQSTIEATRAQYGLNDAWFVQYFRWIGQIVQFDFGTSYQTGRPVLQEIVFYAPPTITIAFFTIIMVMVTALPLGVVAARHPNGKLDRIIRAVTSVTVSIPSFFLGIILLHIFALHFKILPVSGFGSPAQLVLPVIAMSIGMSAYYVRLMRANVMDLYRSREVTASRLRGLSERYIFMTDILKPALVPVVTILGLSIGSLIGGTVVIENVFGIPGIGRFLVDSIRARDYPVIQGIVLMLGIIVVLSNLMSDTIVLFLDPKQRYLKTDKGDAHMSTSTYEVSQ</sequence>
<feature type="transmembrane region" description="Helical" evidence="13">
    <location>
        <begin position="175"/>
        <end position="193"/>
    </location>
</feature>
<dbReference type="Proteomes" id="UP000246800">
    <property type="component" value="Unassembled WGS sequence"/>
</dbReference>
<evidence type="ECO:0000256" key="6">
    <source>
        <dbReference type="ARBA" id="ARBA00022989"/>
    </source>
</evidence>
<keyword evidence="5 13" id="KW-0812">Transmembrane</keyword>
<dbReference type="Pfam" id="PF19300">
    <property type="entry name" value="BPD_transp_1_N"/>
    <property type="match status" value="1"/>
</dbReference>
<dbReference type="Gene3D" id="1.10.3720.10">
    <property type="entry name" value="MetI-like"/>
    <property type="match status" value="1"/>
</dbReference>
<proteinExistence type="inferred from homology"/>
<comment type="caution">
    <text evidence="15">The sequence shown here is derived from an EMBL/GenBank/DDBJ whole genome shotgun (WGS) entry which is preliminary data.</text>
</comment>
<keyword evidence="6 13" id="KW-1133">Transmembrane helix</keyword>
<dbReference type="RefSeq" id="WP_014612927.1">
    <property type="nucleotide sequence ID" value="NZ_AP019372.1"/>
</dbReference>
<keyword evidence="2 13" id="KW-0813">Transport</keyword>
<evidence type="ECO:0000256" key="11">
    <source>
        <dbReference type="ARBA" id="ARBA00038669"/>
    </source>
</evidence>
<dbReference type="Pfam" id="PF00528">
    <property type="entry name" value="BPD_transp_1"/>
    <property type="match status" value="1"/>
</dbReference>
<name>A0A161WHJ4_STAPS</name>
<gene>
    <name evidence="15" type="ORF">DD902_00590</name>
</gene>
<dbReference type="eggNOG" id="COG0601">
    <property type="taxonomic scope" value="Bacteria"/>
</dbReference>
<comment type="subunit">
    <text evidence="11">The complex is composed of two ATP-binding proteins (NikD and NikE), two transmembrane proteins (NikB and NikC) and a solute-binding protein (NikA).</text>
</comment>
<keyword evidence="8" id="KW-0921">Nickel transport</keyword>
<evidence type="ECO:0000259" key="14">
    <source>
        <dbReference type="PROSITE" id="PS50928"/>
    </source>
</evidence>
<evidence type="ECO:0000256" key="9">
    <source>
        <dbReference type="ARBA" id="ARBA00023136"/>
    </source>
</evidence>
<evidence type="ECO:0000256" key="3">
    <source>
        <dbReference type="ARBA" id="ARBA00022475"/>
    </source>
</evidence>
<dbReference type="NCBIfam" id="NF045470">
    <property type="entry name" value="Opp2B"/>
    <property type="match status" value="1"/>
</dbReference>
<reference evidence="15 16" key="1">
    <citation type="journal article" date="2018" name="Vet. Microbiol.">
        <title>Clonal diversity and geographic distribution of methicillin-resistant Staphylococcus pseudintermedius from Australian animals: Discovery of novel sequence types.</title>
        <authorList>
            <person name="Worthing K.A."/>
            <person name="Abraham S."/>
            <person name="Coombs G.W."/>
            <person name="Pang S."/>
            <person name="Saputra S."/>
            <person name="Jordan D."/>
            <person name="Trott D.J."/>
            <person name="Norris J.M."/>
        </authorList>
    </citation>
    <scope>NUCLEOTIDE SEQUENCE [LARGE SCALE GENOMIC DNA]</scope>
    <source>
        <strain evidence="15 16">ST525 1</strain>
    </source>
</reference>
<dbReference type="InterPro" id="IPR035906">
    <property type="entry name" value="MetI-like_sf"/>
</dbReference>
<feature type="transmembrane region" description="Helical" evidence="13">
    <location>
        <begin position="9"/>
        <end position="28"/>
    </location>
</feature>
<dbReference type="GO" id="GO:0015099">
    <property type="term" value="F:nickel cation transmembrane transporter activity"/>
    <property type="evidence" value="ECO:0007669"/>
    <property type="project" value="InterPro"/>
</dbReference>
<comment type="similarity">
    <text evidence="10">Belongs to the binding-protein-dependent transport system permease family. OppBC subfamily.</text>
</comment>
<evidence type="ECO:0000256" key="5">
    <source>
        <dbReference type="ARBA" id="ARBA00022692"/>
    </source>
</evidence>
<evidence type="ECO:0000256" key="13">
    <source>
        <dbReference type="RuleBase" id="RU363032"/>
    </source>
</evidence>
<dbReference type="PANTHER" id="PTHR43163">
    <property type="entry name" value="DIPEPTIDE TRANSPORT SYSTEM PERMEASE PROTEIN DPPB-RELATED"/>
    <property type="match status" value="1"/>
</dbReference>
<dbReference type="PROSITE" id="PS50928">
    <property type="entry name" value="ABC_TM1"/>
    <property type="match status" value="1"/>
</dbReference>
<evidence type="ECO:0000256" key="10">
    <source>
        <dbReference type="ARBA" id="ARBA00024202"/>
    </source>
</evidence>